<dbReference type="InterPro" id="IPR037401">
    <property type="entry name" value="SnoaL-like"/>
</dbReference>
<dbReference type="AlphaFoldDB" id="A0A8J3QI54"/>
<evidence type="ECO:0000259" key="1">
    <source>
        <dbReference type="Pfam" id="PF12680"/>
    </source>
</evidence>
<proteinExistence type="predicted"/>
<dbReference type="InterPro" id="IPR032710">
    <property type="entry name" value="NTF2-like_dom_sf"/>
</dbReference>
<accession>A0A8J3QI54</accession>
<comment type="caution">
    <text evidence="2">The sequence shown here is derived from an EMBL/GenBank/DDBJ whole genome shotgun (WGS) entry which is preliminary data.</text>
</comment>
<dbReference type="GO" id="GO:0030638">
    <property type="term" value="P:polyketide metabolic process"/>
    <property type="evidence" value="ECO:0007669"/>
    <property type="project" value="InterPro"/>
</dbReference>
<name>A0A8J3QI54_9ACTN</name>
<protein>
    <recommendedName>
        <fullName evidence="1">SnoaL-like domain-containing protein</fullName>
    </recommendedName>
</protein>
<evidence type="ECO:0000313" key="2">
    <source>
        <dbReference type="EMBL" id="GIH11313.1"/>
    </source>
</evidence>
<feature type="domain" description="SnoaL-like" evidence="1">
    <location>
        <begin position="33"/>
        <end position="139"/>
    </location>
</feature>
<dbReference type="Gene3D" id="3.10.450.50">
    <property type="match status" value="1"/>
</dbReference>
<dbReference type="PANTHER" id="PTHR38436:SF1">
    <property type="entry name" value="ESTER CYCLASE"/>
    <property type="match status" value="1"/>
</dbReference>
<dbReference type="PANTHER" id="PTHR38436">
    <property type="entry name" value="POLYKETIDE CYCLASE SNOAL-LIKE DOMAIN"/>
    <property type="match status" value="1"/>
</dbReference>
<reference evidence="2" key="1">
    <citation type="submission" date="2021-01" db="EMBL/GenBank/DDBJ databases">
        <title>Whole genome shotgun sequence of Rhizocola hellebori NBRC 109834.</title>
        <authorList>
            <person name="Komaki H."/>
            <person name="Tamura T."/>
        </authorList>
    </citation>
    <scope>NUCLEOTIDE SEQUENCE</scope>
    <source>
        <strain evidence="2">NBRC 109834</strain>
    </source>
</reference>
<dbReference type="Proteomes" id="UP000612899">
    <property type="component" value="Unassembled WGS sequence"/>
</dbReference>
<dbReference type="Pfam" id="PF12680">
    <property type="entry name" value="SnoaL_2"/>
    <property type="match status" value="1"/>
</dbReference>
<keyword evidence="3" id="KW-1185">Reference proteome</keyword>
<dbReference type="EMBL" id="BONY01000127">
    <property type="protein sequence ID" value="GIH11313.1"/>
    <property type="molecule type" value="Genomic_DNA"/>
</dbReference>
<organism evidence="2 3">
    <name type="scientific">Rhizocola hellebori</name>
    <dbReference type="NCBI Taxonomy" id="1392758"/>
    <lineage>
        <taxon>Bacteria</taxon>
        <taxon>Bacillati</taxon>
        <taxon>Actinomycetota</taxon>
        <taxon>Actinomycetes</taxon>
        <taxon>Micromonosporales</taxon>
        <taxon>Micromonosporaceae</taxon>
        <taxon>Rhizocola</taxon>
    </lineage>
</organism>
<dbReference type="InterPro" id="IPR009959">
    <property type="entry name" value="Cyclase_SnoaL-like"/>
</dbReference>
<dbReference type="SUPFAM" id="SSF54427">
    <property type="entry name" value="NTF2-like"/>
    <property type="match status" value="1"/>
</dbReference>
<evidence type="ECO:0000313" key="3">
    <source>
        <dbReference type="Proteomes" id="UP000612899"/>
    </source>
</evidence>
<gene>
    <name evidence="2" type="ORF">Rhe02_93800</name>
</gene>
<sequence>MWDNRGTFGSMERGWIMGQARDVMDRLTAAAGTAKKDIEAIGNCFAEDAIAHTPDHGEIKGRTEIVRWWAQMMEAVPDGRYESVHSYEVGDTAIDEGYLSGTNSGFITMPTGEKLPPTNKRVRLRGCDLATVENGYIVDYRIYFDQMEFLEQLGLAQQS</sequence>